<dbReference type="GO" id="GO:0009311">
    <property type="term" value="P:oligosaccharide metabolic process"/>
    <property type="evidence" value="ECO:0007669"/>
    <property type="project" value="InterPro"/>
</dbReference>
<dbReference type="AlphaFoldDB" id="A0A2K9HHN6"/>
<dbReference type="GO" id="GO:0006487">
    <property type="term" value="P:protein N-linked glycosylation"/>
    <property type="evidence" value="ECO:0007669"/>
    <property type="project" value="TreeGrafter"/>
</dbReference>
<keyword evidence="3" id="KW-0326">Glycosidase</keyword>
<dbReference type="InterPro" id="IPR054491">
    <property type="entry name" value="MGH1-like_GH"/>
</dbReference>
<name>A0A2K9HHN6_9LACO</name>
<dbReference type="Gene3D" id="1.50.10.10">
    <property type="match status" value="1"/>
</dbReference>
<dbReference type="PANTHER" id="PTHR10412:SF11">
    <property type="entry name" value="MANNOSYL-OLIGOSACCHARIDE GLUCOSIDASE"/>
    <property type="match status" value="1"/>
</dbReference>
<dbReference type="KEGG" id="lali:LA20249_07660"/>
<evidence type="ECO:0000256" key="1">
    <source>
        <dbReference type="ARBA" id="ARBA00010833"/>
    </source>
</evidence>
<dbReference type="PANTHER" id="PTHR10412">
    <property type="entry name" value="MANNOSYL-OLIGOSACCHARIDE GLUCOSIDASE"/>
    <property type="match status" value="1"/>
</dbReference>
<sequence>MNIEITPFSYRGSYMSLFKHNDKLWLQSLHGKSKTHMDSLEILITHKNNSIPFEVIENYTSLLLKSDFGDVKVCFDTAQKIVFFSQDNLGIRLESHPKFNFEYNFQLGKGNNPYYIVNSYKNLTKYLVYEKNSQTSLHQSLNVDNTGSNKIANNSSIINIAPKEGSSSILVVIQDIPTNMEKPINSALDFDSIQKIAQQNFDDFVKKFKPVQMSYQNIQKNAIYTIWSAIVNPLGNLKLTSIYASNNKFPGIWSWDHCFMALAIAGVDDRLAWDQMKVVFQHQDELGQLPGSISDSTIRWNFSKPPIQAFAFQKMSQKMYFDEPRLREIYQWISKQVNFYLNFKDSNGDGICEYDHGNDSGQDNSSVFANNVVVDSPDLSAYLIFAMNYLMKLCKKLNQGEKLEYWTKRKAALLSKFKTYFFDENNLPFAREMFIGQKIHSQGLLPLISLIIGNDLEPAQVKAIVSDLKDNFISPFGVATEALNSPLYQDDAYWRGPIWGPSSVIMYEALKDVGETDLAQEIAEKFCKTVKKYGFAENFNAKTGIGLRDKSFSWTASAFLYFANELNL</sequence>
<gene>
    <name evidence="5" type="ORF">LA20249_07660</name>
</gene>
<dbReference type="GO" id="GO:0004573">
    <property type="term" value="F:Glc3Man9GlcNAc2 oligosaccharide glucosidase activity"/>
    <property type="evidence" value="ECO:0007669"/>
    <property type="project" value="InterPro"/>
</dbReference>
<dbReference type="EMBL" id="CP018867">
    <property type="protein sequence ID" value="AUI72060.1"/>
    <property type="molecule type" value="Genomic_DNA"/>
</dbReference>
<dbReference type="InterPro" id="IPR004888">
    <property type="entry name" value="Glycoside_hydrolase_63"/>
</dbReference>
<evidence type="ECO:0000256" key="2">
    <source>
        <dbReference type="ARBA" id="ARBA00022801"/>
    </source>
</evidence>
<dbReference type="InterPro" id="IPR008928">
    <property type="entry name" value="6-hairpin_glycosidase_sf"/>
</dbReference>
<dbReference type="Pfam" id="PF22422">
    <property type="entry name" value="MGH1-like_GH"/>
    <property type="match status" value="1"/>
</dbReference>
<accession>A0A2K9HHN6</accession>
<dbReference type="RefSeq" id="WP_158294591.1">
    <property type="nucleotide sequence ID" value="NZ_AZDQ01000005.1"/>
</dbReference>
<comment type="similarity">
    <text evidence="1">Belongs to the glycosyl hydrolase 63 family.</text>
</comment>
<organism evidence="5 6">
    <name type="scientific">Companilactobacillus alimentarius DSM 20249</name>
    <dbReference type="NCBI Taxonomy" id="1423720"/>
    <lineage>
        <taxon>Bacteria</taxon>
        <taxon>Bacillati</taxon>
        <taxon>Bacillota</taxon>
        <taxon>Bacilli</taxon>
        <taxon>Lactobacillales</taxon>
        <taxon>Lactobacillaceae</taxon>
        <taxon>Companilactobacillus</taxon>
    </lineage>
</organism>
<keyword evidence="6" id="KW-1185">Reference proteome</keyword>
<evidence type="ECO:0000313" key="6">
    <source>
        <dbReference type="Proteomes" id="UP000234653"/>
    </source>
</evidence>
<feature type="domain" description="Mannosylglycerate hydrolase MGH1-like glycoside hydrolase" evidence="4">
    <location>
        <begin position="250"/>
        <end position="555"/>
    </location>
</feature>
<evidence type="ECO:0000256" key="3">
    <source>
        <dbReference type="ARBA" id="ARBA00023295"/>
    </source>
</evidence>
<proteinExistence type="inferred from homology"/>
<evidence type="ECO:0000313" key="5">
    <source>
        <dbReference type="EMBL" id="AUI72060.1"/>
    </source>
</evidence>
<dbReference type="SUPFAM" id="SSF48208">
    <property type="entry name" value="Six-hairpin glycosidases"/>
    <property type="match status" value="1"/>
</dbReference>
<keyword evidence="2" id="KW-0378">Hydrolase</keyword>
<dbReference type="STRING" id="1423720.FC67_GL001349"/>
<protein>
    <recommendedName>
        <fullName evidence="4">Mannosylglycerate hydrolase MGH1-like glycoside hydrolase domain-containing protein</fullName>
    </recommendedName>
</protein>
<dbReference type="Proteomes" id="UP000234653">
    <property type="component" value="Chromosome"/>
</dbReference>
<reference evidence="5 6" key="1">
    <citation type="submission" date="2016-12" db="EMBL/GenBank/DDBJ databases">
        <title>The whole genome sequencing and assembly of Lactobacillus alimentarius DSM 20249T strain.</title>
        <authorList>
            <person name="Lee Y.-J."/>
            <person name="Yi H."/>
            <person name="Bahn Y.-S."/>
            <person name="Kim J.F."/>
            <person name="Lee D.-W."/>
        </authorList>
    </citation>
    <scope>NUCLEOTIDE SEQUENCE [LARGE SCALE GENOMIC DNA]</scope>
    <source>
        <strain evidence="5 6">DSM 20249</strain>
    </source>
</reference>
<evidence type="ECO:0000259" key="4">
    <source>
        <dbReference type="Pfam" id="PF22422"/>
    </source>
</evidence>
<dbReference type="InterPro" id="IPR012341">
    <property type="entry name" value="6hp_glycosidase-like_sf"/>
</dbReference>